<dbReference type="GO" id="GO:0032541">
    <property type="term" value="C:cortical endoplasmic reticulum"/>
    <property type="evidence" value="ECO:0007669"/>
    <property type="project" value="TreeGrafter"/>
</dbReference>
<feature type="compositionally biased region" description="Low complexity" evidence="5">
    <location>
        <begin position="451"/>
        <end position="472"/>
    </location>
</feature>
<keyword evidence="3" id="KW-1133">Transmembrane helix</keyword>
<feature type="region of interest" description="Disordered" evidence="5">
    <location>
        <begin position="509"/>
        <end position="541"/>
    </location>
</feature>
<dbReference type="EMBL" id="JANBOI010001779">
    <property type="protein sequence ID" value="KAJ1726102.1"/>
    <property type="molecule type" value="Genomic_DNA"/>
</dbReference>
<feature type="non-terminal residue" evidence="7">
    <location>
        <position position="1"/>
    </location>
</feature>
<dbReference type="Pfam" id="PF04547">
    <property type="entry name" value="Anoctamin"/>
    <property type="match status" value="1"/>
</dbReference>
<feature type="region of interest" description="Disordered" evidence="5">
    <location>
        <begin position="429"/>
        <end position="487"/>
    </location>
</feature>
<protein>
    <recommendedName>
        <fullName evidence="6">Anoctamin transmembrane domain-containing protein</fullName>
    </recommendedName>
</protein>
<feature type="non-terminal residue" evidence="7">
    <location>
        <position position="655"/>
    </location>
</feature>
<dbReference type="InterPro" id="IPR049452">
    <property type="entry name" value="Anoctamin_TM"/>
</dbReference>
<dbReference type="PANTHER" id="PTHR12308:SF73">
    <property type="entry name" value="ANOCTAMIN"/>
    <property type="match status" value="1"/>
</dbReference>
<evidence type="ECO:0000259" key="6">
    <source>
        <dbReference type="Pfam" id="PF04547"/>
    </source>
</evidence>
<dbReference type="GO" id="GO:0005254">
    <property type="term" value="F:chloride channel activity"/>
    <property type="evidence" value="ECO:0007669"/>
    <property type="project" value="TreeGrafter"/>
</dbReference>
<dbReference type="AlphaFoldDB" id="A0A9W7Y963"/>
<accession>A0A9W7Y963</accession>
<keyword evidence="4" id="KW-0472">Membrane</keyword>
<feature type="domain" description="Anoctamin transmembrane" evidence="6">
    <location>
        <begin position="32"/>
        <end position="191"/>
    </location>
</feature>
<proteinExistence type="predicted"/>
<dbReference type="Proteomes" id="UP001143981">
    <property type="component" value="Unassembled WGS sequence"/>
</dbReference>
<reference evidence="7" key="1">
    <citation type="submission" date="2022-07" db="EMBL/GenBank/DDBJ databases">
        <title>Phylogenomic reconstructions and comparative analyses of Kickxellomycotina fungi.</title>
        <authorList>
            <person name="Reynolds N.K."/>
            <person name="Stajich J.E."/>
            <person name="Barry K."/>
            <person name="Grigoriev I.V."/>
            <person name="Crous P."/>
            <person name="Smith M.E."/>
        </authorList>
    </citation>
    <scope>NUCLEOTIDE SEQUENCE</scope>
    <source>
        <strain evidence="7">BCRC 34381</strain>
    </source>
</reference>
<evidence type="ECO:0000256" key="1">
    <source>
        <dbReference type="ARBA" id="ARBA00004141"/>
    </source>
</evidence>
<evidence type="ECO:0000313" key="7">
    <source>
        <dbReference type="EMBL" id="KAJ1726102.1"/>
    </source>
</evidence>
<gene>
    <name evidence="7" type="ORF">LPJ61_005419</name>
</gene>
<comment type="subcellular location">
    <subcellularLocation>
        <location evidence="1">Membrane</location>
        <topology evidence="1">Multi-pass membrane protein</topology>
    </subcellularLocation>
</comment>
<name>A0A9W7Y963_9FUNG</name>
<dbReference type="InterPro" id="IPR007632">
    <property type="entry name" value="Anoctamin"/>
</dbReference>
<keyword evidence="8" id="KW-1185">Reference proteome</keyword>
<feature type="region of interest" description="Disordered" evidence="5">
    <location>
        <begin position="220"/>
        <end position="243"/>
    </location>
</feature>
<dbReference type="PANTHER" id="PTHR12308">
    <property type="entry name" value="ANOCTAMIN"/>
    <property type="match status" value="1"/>
</dbReference>
<evidence type="ECO:0000256" key="4">
    <source>
        <dbReference type="ARBA" id="ARBA00023136"/>
    </source>
</evidence>
<evidence type="ECO:0000256" key="2">
    <source>
        <dbReference type="ARBA" id="ARBA00022692"/>
    </source>
</evidence>
<keyword evidence="2" id="KW-0812">Transmembrane</keyword>
<sequence>RALASVLALDPAGVDQWVESVAADVAASADAPPDLEQQFVARVAEETGLPEYSTYEDYAEMASQFARVAFFSVAWPLAPLAALLNNWLELRTDAAKICSATRRPVPRRVETIGPWLDILRFTCWLSSITNALLIYQFHPDCALLPAVADPAAMLRYGRTSLSFALVVLLFSEHAFLTIRWLIAHVMESWPGAYARITGRAHAQSKRRWLERAPAALHDAAAAAATADDDDSSDGDGVAAGSNGWRAELERGRQAIAAAYKAEGDDDPTSPGAQKKSWAGAVGLSALQQTRERSGSHPQIRHLAMESHEGPVTRATMDEIRREAAASSSNLRINALAHLPHTEAAAPASAPLRQPSPRGLAGSAQPSPPSDSVHAPLPQRTTSAAFASAIPLRVDTDGPAAQRARMLSAAAAPMSATTDDSDASIALATGGSHQRGFDTPGSAQPQPPLPKPQQRQPRAPLAPTARATQQQHQQHQKQQHQQQQHQLPLADANKRIISEKIKHLANRFSTASLDDRPSTPPPPSPMQQVVRRRPSNSPSVSDRVSLFDAHDGLQMRDPRAAGIFGQFGMATAQTGMHSRSSSAASVSIQNAIAQSFGGGGGGGIPGIPHPDGLRRPASMALAPSGAKGLGPGDSPGRQASFGAADHGLSWGGWDDH</sequence>
<comment type="caution">
    <text evidence="7">The sequence shown here is derived from an EMBL/GenBank/DDBJ whole genome shotgun (WGS) entry which is preliminary data.</text>
</comment>
<dbReference type="GO" id="GO:0016020">
    <property type="term" value="C:membrane"/>
    <property type="evidence" value="ECO:0007669"/>
    <property type="project" value="UniProtKB-SubCell"/>
</dbReference>
<evidence type="ECO:0000313" key="8">
    <source>
        <dbReference type="Proteomes" id="UP001143981"/>
    </source>
</evidence>
<feature type="region of interest" description="Disordered" evidence="5">
    <location>
        <begin position="614"/>
        <end position="655"/>
    </location>
</feature>
<evidence type="ECO:0000256" key="3">
    <source>
        <dbReference type="ARBA" id="ARBA00022989"/>
    </source>
</evidence>
<dbReference type="OrthoDB" id="296386at2759"/>
<organism evidence="7 8">
    <name type="scientific">Coemansia biformis</name>
    <dbReference type="NCBI Taxonomy" id="1286918"/>
    <lineage>
        <taxon>Eukaryota</taxon>
        <taxon>Fungi</taxon>
        <taxon>Fungi incertae sedis</taxon>
        <taxon>Zoopagomycota</taxon>
        <taxon>Kickxellomycotina</taxon>
        <taxon>Kickxellomycetes</taxon>
        <taxon>Kickxellales</taxon>
        <taxon>Kickxellaceae</taxon>
        <taxon>Coemansia</taxon>
    </lineage>
</organism>
<evidence type="ECO:0000256" key="5">
    <source>
        <dbReference type="SAM" id="MobiDB-lite"/>
    </source>
</evidence>
<feature type="region of interest" description="Disordered" evidence="5">
    <location>
        <begin position="343"/>
        <end position="376"/>
    </location>
</feature>